<dbReference type="Gene3D" id="1.10.1300.10">
    <property type="entry name" value="3'5'-cyclic nucleotide phosphodiesterase, catalytic domain"/>
    <property type="match status" value="1"/>
</dbReference>
<evidence type="ECO:0000256" key="3">
    <source>
        <dbReference type="PIRSR" id="PIRSR623088-1"/>
    </source>
</evidence>
<dbReference type="PRINTS" id="PR00387">
    <property type="entry name" value="PDIESTERASE1"/>
</dbReference>
<dbReference type="InterPro" id="IPR023088">
    <property type="entry name" value="PDEase"/>
</dbReference>
<keyword evidence="1 5" id="KW-0479">Metal-binding</keyword>
<feature type="region of interest" description="Disordered" evidence="7">
    <location>
        <begin position="1"/>
        <end position="31"/>
    </location>
</feature>
<feature type="compositionally biased region" description="Basic and acidic residues" evidence="7">
    <location>
        <begin position="1"/>
        <end position="18"/>
    </location>
</feature>
<dbReference type="Pfam" id="PF00233">
    <property type="entry name" value="PDEase_I"/>
    <property type="match status" value="1"/>
</dbReference>
<sequence length="1097" mass="123842">MGDSLRDDGRSEKQHLNYDESVASRGPPHSAISVRTTHSRYERYSRANDDEQTEAAVSVATGAPSGCWKSIKGRMTEFFSDMFGSEFDFGAAYRRAKGLSDGFQSSITTRTEQQDQVRAWDHLKFFPLTFKDSKFETQYSLICSQLFIGRLFLVLIALIFMVIPVLWLLGALCFLDVELNHQSFGAWIAFHASFAANLIIAIVSLILTVFPKLIPAVRKHFELYAYVNVLVWMCIILIVLATFPTLVRAPSQMEMLWTSNAEQIQAVVAKGHPICSYLQTSKEITTFLGCLKTTADPDACVLQCQKNSQCLAEAFQLVIAGVQFCMDMSETVADNYASLGSELDHIWFPFAFYVTYVKATLQVFKIPIVAVAVIVCIFGTGLMFLDSMSPSRTKMTIAMHLLVIPLSSLPFVLLHRTYPTIVPVEETLIYVFSFLFVAFAGWCGRYAQEFQHRLIFCSWRLTTTMLQDLHKKMENQKEAKKSSTAIEELIFQVKECNNIVRMARLRGPRADVTDDLFNIEQLLDKILEMLTASGNLYSVRFTDAAKENDVQRQFIELYNTPDKLRKSNAALSKSGGMATNGSRSVVRQVTAGRMHDAGRTTEASGFGLSVSTSGPVSGEGRLQYGFASGRRLEFSQSLKNSLISGQVDDMSLLFKDMPVPEHTNQLLACVGIDWDYDMIAFSYMTENVLLEVGYALLCRLVGDWGCEDSRLIRFLVAIQGQYLPNPYHNKLHGATVAHLTECLTRMLNAQRTMNSTDKVTLTVAAICHDVGHPGRNNQFFINCYDPLAVIYNDQAVLENFHSCLTFRTLEMKDCNIFANLEDSEFRFIRQNLIACILATDMKQHFESISRFRVRRNSPEFSYSKKTEDRWLVARMCVKVADIGHSSVPWSQHFQWSCRVVEEFYQQGNEETSRGLPISPLCDPEKHADMAKSQNGFLEFVVKPLLKEIEEIEPFSHVKNMVSKHLEYNVSKWQILQESGHPIQLKEMDNDGRTTMTTSAVRKIAGIKRGPPHRTIVHLPAEAPIAQAKANPEQKESKNETLPPAIPVRETQKENMEGPAEGADESFHADFSGRCCLPCYFRWSTKLLFVLFLLVIAI</sequence>
<dbReference type="GO" id="GO:0007165">
    <property type="term" value="P:signal transduction"/>
    <property type="evidence" value="ECO:0007669"/>
    <property type="project" value="InterPro"/>
</dbReference>
<dbReference type="GO" id="GO:0004114">
    <property type="term" value="F:3',5'-cyclic-nucleotide phosphodiesterase activity"/>
    <property type="evidence" value="ECO:0007669"/>
    <property type="project" value="InterPro"/>
</dbReference>
<keyword evidence="8" id="KW-0812">Transmembrane</keyword>
<dbReference type="PANTHER" id="PTHR11347">
    <property type="entry name" value="CYCLIC NUCLEOTIDE PHOSPHODIESTERASE"/>
    <property type="match status" value="1"/>
</dbReference>
<accession>A0A6P6S060</accession>
<feature type="transmembrane region" description="Helical" evidence="8">
    <location>
        <begin position="366"/>
        <end position="385"/>
    </location>
</feature>
<dbReference type="GO" id="GO:0046872">
    <property type="term" value="F:metal ion binding"/>
    <property type="evidence" value="ECO:0007669"/>
    <property type="project" value="UniProtKB-KW"/>
</dbReference>
<dbReference type="AlphaFoldDB" id="A0A6P6S060"/>
<proteinExistence type="inferred from homology"/>
<reference evidence="11" key="1">
    <citation type="submission" date="2025-08" db="UniProtKB">
        <authorList>
            <consortium name="RefSeq"/>
        </authorList>
    </citation>
    <scope>IDENTIFICATION</scope>
</reference>
<feature type="transmembrane region" description="Helical" evidence="8">
    <location>
        <begin position="427"/>
        <end position="447"/>
    </location>
</feature>
<dbReference type="EC" id="3.1.4.-" evidence="6"/>
<comment type="cofactor">
    <cofactor evidence="6">
        <name>a divalent metal cation</name>
        <dbReference type="ChEBI" id="CHEBI:60240"/>
    </cofactor>
    <text evidence="6">Binds 2 divalent metal cations per subunit. Site 1 may preferentially bind zinc ions, while site 2 has a preference for magnesium and/or manganese ions.</text>
</comment>
<feature type="transmembrane region" description="Helical" evidence="8">
    <location>
        <begin position="187"/>
        <end position="211"/>
    </location>
</feature>
<organism evidence="10 11">
    <name type="scientific">Cyclospora cayetanensis</name>
    <dbReference type="NCBI Taxonomy" id="88456"/>
    <lineage>
        <taxon>Eukaryota</taxon>
        <taxon>Sar</taxon>
        <taxon>Alveolata</taxon>
        <taxon>Apicomplexa</taxon>
        <taxon>Conoidasida</taxon>
        <taxon>Coccidia</taxon>
        <taxon>Eucoccidiorida</taxon>
        <taxon>Eimeriorina</taxon>
        <taxon>Eimeriidae</taxon>
        <taxon>Cyclospora</taxon>
    </lineage>
</organism>
<dbReference type="PROSITE" id="PS00126">
    <property type="entry name" value="PDEASE_I_1"/>
    <property type="match status" value="1"/>
</dbReference>
<feature type="binding site" evidence="5">
    <location>
        <position position="769"/>
    </location>
    <ligand>
        <name>Zn(2+)</name>
        <dbReference type="ChEBI" id="CHEBI:29105"/>
        <label>2</label>
    </ligand>
</feature>
<evidence type="ECO:0000256" key="8">
    <source>
        <dbReference type="SAM" id="Phobius"/>
    </source>
</evidence>
<feature type="binding site" evidence="4">
    <location>
        <position position="769"/>
    </location>
    <ligand>
        <name>AMP</name>
        <dbReference type="ChEBI" id="CHEBI:456215"/>
    </ligand>
</feature>
<dbReference type="PROSITE" id="PS51845">
    <property type="entry name" value="PDEASE_I_2"/>
    <property type="match status" value="1"/>
</dbReference>
<dbReference type="OrthoDB" id="189220at2759"/>
<dbReference type="InterPro" id="IPR023174">
    <property type="entry name" value="PDEase_CS"/>
</dbReference>
<evidence type="ECO:0000259" key="9">
    <source>
        <dbReference type="PROSITE" id="PS51845"/>
    </source>
</evidence>
<feature type="transmembrane region" description="Helical" evidence="8">
    <location>
        <begin position="397"/>
        <end position="415"/>
    </location>
</feature>
<evidence type="ECO:0000313" key="10">
    <source>
        <dbReference type="Proteomes" id="UP000515125"/>
    </source>
</evidence>
<keyword evidence="10" id="KW-1185">Reference proteome</keyword>
<dbReference type="InterPro" id="IPR002073">
    <property type="entry name" value="PDEase_catalytic_dom"/>
</dbReference>
<feature type="binding site" evidence="5">
    <location>
        <position position="768"/>
    </location>
    <ligand>
        <name>Zn(2+)</name>
        <dbReference type="ChEBI" id="CHEBI:29105"/>
        <label>1</label>
    </ligand>
</feature>
<evidence type="ECO:0000256" key="1">
    <source>
        <dbReference type="ARBA" id="ARBA00022723"/>
    </source>
</evidence>
<feature type="binding site" evidence="5">
    <location>
        <position position="769"/>
    </location>
    <ligand>
        <name>Zn(2+)</name>
        <dbReference type="ChEBI" id="CHEBI:29105"/>
        <label>1</label>
    </ligand>
</feature>
<comment type="similarity">
    <text evidence="6">Belongs to the cyclic nucleotide phosphodiesterase family.</text>
</comment>
<dbReference type="GeneID" id="34620981"/>
<protein>
    <recommendedName>
        <fullName evidence="6">Phosphodiesterase</fullName>
        <ecNumber evidence="6">3.1.4.-</ecNumber>
    </recommendedName>
</protein>
<feature type="active site" description="Proton donor" evidence="3">
    <location>
        <position position="728"/>
    </location>
</feature>
<feature type="domain" description="PDEase" evidence="9">
    <location>
        <begin position="655"/>
        <end position="979"/>
    </location>
</feature>
<keyword evidence="8" id="KW-0472">Membrane</keyword>
<evidence type="ECO:0000256" key="2">
    <source>
        <dbReference type="ARBA" id="ARBA00022801"/>
    </source>
</evidence>
<dbReference type="RefSeq" id="XP_026192730.1">
    <property type="nucleotide sequence ID" value="XM_026336945.1"/>
</dbReference>
<feature type="binding site" evidence="4">
    <location>
        <begin position="728"/>
        <end position="732"/>
    </location>
    <ligand>
        <name>AMP</name>
        <dbReference type="ChEBI" id="CHEBI:456215"/>
    </ligand>
</feature>
<dbReference type="SMART" id="SM00471">
    <property type="entry name" value="HDc"/>
    <property type="match status" value="1"/>
</dbReference>
<feature type="binding site" evidence="5">
    <location>
        <position position="881"/>
    </location>
    <ligand>
        <name>Zn(2+)</name>
        <dbReference type="ChEBI" id="CHEBI:29105"/>
        <label>1</label>
    </ligand>
</feature>
<feature type="binding site" evidence="4">
    <location>
        <position position="881"/>
    </location>
    <ligand>
        <name>AMP</name>
        <dbReference type="ChEBI" id="CHEBI:456215"/>
    </ligand>
</feature>
<dbReference type="Proteomes" id="UP000515125">
    <property type="component" value="Unplaced"/>
</dbReference>
<feature type="binding site" evidence="4">
    <location>
        <position position="933"/>
    </location>
    <ligand>
        <name>AMP</name>
        <dbReference type="ChEBI" id="CHEBI:456215"/>
    </ligand>
</feature>
<dbReference type="InterPro" id="IPR003607">
    <property type="entry name" value="HD/PDEase_dom"/>
</dbReference>
<dbReference type="InterPro" id="IPR036971">
    <property type="entry name" value="PDEase_catalytic_dom_sf"/>
</dbReference>
<evidence type="ECO:0000256" key="7">
    <source>
        <dbReference type="SAM" id="MobiDB-lite"/>
    </source>
</evidence>
<evidence type="ECO:0000256" key="5">
    <source>
        <dbReference type="PIRSR" id="PIRSR623088-3"/>
    </source>
</evidence>
<keyword evidence="8" id="KW-1133">Transmembrane helix</keyword>
<feature type="transmembrane region" description="Helical" evidence="8">
    <location>
        <begin position="151"/>
        <end position="175"/>
    </location>
</feature>
<feature type="transmembrane region" description="Helical" evidence="8">
    <location>
        <begin position="223"/>
        <end position="247"/>
    </location>
</feature>
<dbReference type="CDD" id="cd00077">
    <property type="entry name" value="HDc"/>
    <property type="match status" value="1"/>
</dbReference>
<name>A0A6P6S060_9EIME</name>
<gene>
    <name evidence="11" type="primary">LOC34620981</name>
</gene>
<evidence type="ECO:0000256" key="4">
    <source>
        <dbReference type="PIRSR" id="PIRSR623088-2"/>
    </source>
</evidence>
<evidence type="ECO:0000313" key="11">
    <source>
        <dbReference type="RefSeq" id="XP_026192730.1"/>
    </source>
</evidence>
<evidence type="ECO:0000256" key="6">
    <source>
        <dbReference type="RuleBase" id="RU363067"/>
    </source>
</evidence>
<keyword evidence="2 6" id="KW-0378">Hydrolase</keyword>
<feature type="binding site" evidence="5">
    <location>
        <position position="732"/>
    </location>
    <ligand>
        <name>Zn(2+)</name>
        <dbReference type="ChEBI" id="CHEBI:29105"/>
        <label>1</label>
    </ligand>
</feature>
<dbReference type="SUPFAM" id="SSF109604">
    <property type="entry name" value="HD-domain/PDEase-like"/>
    <property type="match status" value="1"/>
</dbReference>
<feature type="region of interest" description="Disordered" evidence="7">
    <location>
        <begin position="1027"/>
        <end position="1062"/>
    </location>
</feature>